<gene>
    <name evidence="1" type="ORF">EHV23_14240</name>
</gene>
<keyword evidence="2" id="KW-1185">Reference proteome</keyword>
<dbReference type="EMBL" id="RRUE01000002">
    <property type="protein sequence ID" value="RRN44455.1"/>
    <property type="molecule type" value="Genomic_DNA"/>
</dbReference>
<organism evidence="1 2">
    <name type="scientific">Lautropia dentalis</name>
    <dbReference type="NCBI Taxonomy" id="2490857"/>
    <lineage>
        <taxon>Bacteria</taxon>
        <taxon>Pseudomonadati</taxon>
        <taxon>Pseudomonadota</taxon>
        <taxon>Betaproteobacteria</taxon>
        <taxon>Burkholderiales</taxon>
        <taxon>Burkholderiaceae</taxon>
        <taxon>Lautropia</taxon>
    </lineage>
</organism>
<dbReference type="RefSeq" id="WP_125096647.1">
    <property type="nucleotide sequence ID" value="NZ_RRUE01000002.1"/>
</dbReference>
<dbReference type="Proteomes" id="UP000270261">
    <property type="component" value="Unassembled WGS sequence"/>
</dbReference>
<evidence type="ECO:0000313" key="2">
    <source>
        <dbReference type="Proteomes" id="UP000270261"/>
    </source>
</evidence>
<protein>
    <submittedName>
        <fullName evidence="1">Uncharacterized protein</fullName>
    </submittedName>
</protein>
<evidence type="ECO:0000313" key="1">
    <source>
        <dbReference type="EMBL" id="RRN44455.1"/>
    </source>
</evidence>
<name>A0A426FP51_9BURK</name>
<proteinExistence type="predicted"/>
<dbReference type="AlphaFoldDB" id="A0A426FP51"/>
<reference evidence="1 2" key="1">
    <citation type="submission" date="2018-11" db="EMBL/GenBank/DDBJ databases">
        <title>Genome sequencing of Lautropia sp. KCOM 2505 (= ChDC F240).</title>
        <authorList>
            <person name="Kook J.-K."/>
            <person name="Park S.-N."/>
            <person name="Lim Y.K."/>
        </authorList>
    </citation>
    <scope>NUCLEOTIDE SEQUENCE [LARGE SCALE GENOMIC DNA]</scope>
    <source>
        <strain evidence="1 2">KCOM 2505</strain>
    </source>
</reference>
<comment type="caution">
    <text evidence="1">The sequence shown here is derived from an EMBL/GenBank/DDBJ whole genome shotgun (WGS) entry which is preliminary data.</text>
</comment>
<dbReference type="OrthoDB" id="8926620at2"/>
<accession>A0A426FP51</accession>
<sequence length="159" mass="17597">MISRLFKHRQPAYRPQAQARQDALRNEKLATPSHLAERRSLLRAASAWLVAPSCVAAVTAVALDFLSPAVTAAQNRHFPDATQLGRIRFGQFPDATLGRKAVRLGAGARIYNQDNLIVPPVSVHGKSFVVGYLAGPTGEITTVWILSEEEYRALRRRNR</sequence>